<comment type="caution">
    <text evidence="1">The sequence shown here is derived from an EMBL/GenBank/DDBJ whole genome shotgun (WGS) entry which is preliminary data.</text>
</comment>
<proteinExistence type="predicted"/>
<gene>
    <name evidence="1" type="ORF">Acr_08g0015490</name>
</gene>
<dbReference type="AlphaFoldDB" id="A0A7J0F3G0"/>
<protein>
    <submittedName>
        <fullName evidence="1">Uncharacterized protein</fullName>
    </submittedName>
</protein>
<reference evidence="1 2" key="1">
    <citation type="submission" date="2019-07" db="EMBL/GenBank/DDBJ databases">
        <title>De Novo Assembly of kiwifruit Actinidia rufa.</title>
        <authorList>
            <person name="Sugita-Konishi S."/>
            <person name="Sato K."/>
            <person name="Mori E."/>
            <person name="Abe Y."/>
            <person name="Kisaki G."/>
            <person name="Hamano K."/>
            <person name="Suezawa K."/>
            <person name="Otani M."/>
            <person name="Fukuda T."/>
            <person name="Manabe T."/>
            <person name="Gomi K."/>
            <person name="Tabuchi M."/>
            <person name="Akimitsu K."/>
            <person name="Kataoka I."/>
        </authorList>
    </citation>
    <scope>NUCLEOTIDE SEQUENCE [LARGE SCALE GENOMIC DNA]</scope>
    <source>
        <strain evidence="2">cv. Fuchu</strain>
    </source>
</reference>
<dbReference type="OrthoDB" id="1601at2759"/>
<dbReference type="EMBL" id="BJWL01000008">
    <property type="protein sequence ID" value="GFY93153.1"/>
    <property type="molecule type" value="Genomic_DNA"/>
</dbReference>
<evidence type="ECO:0000313" key="2">
    <source>
        <dbReference type="Proteomes" id="UP000585474"/>
    </source>
</evidence>
<name>A0A7J0F3G0_9ERIC</name>
<accession>A0A7J0F3G0</accession>
<evidence type="ECO:0000313" key="1">
    <source>
        <dbReference type="EMBL" id="GFY93153.1"/>
    </source>
</evidence>
<sequence length="97" mass="10365">MAITGVAALDPSIVAFDDLMAQYFSRVSAAAEKIEGQVLDVRKVLAEAFSTQNGEDIPSLSVSLEPCERGVALSVKPAVTSHLCTSLEQCEIVRNRV</sequence>
<organism evidence="1 2">
    <name type="scientific">Actinidia rufa</name>
    <dbReference type="NCBI Taxonomy" id="165716"/>
    <lineage>
        <taxon>Eukaryota</taxon>
        <taxon>Viridiplantae</taxon>
        <taxon>Streptophyta</taxon>
        <taxon>Embryophyta</taxon>
        <taxon>Tracheophyta</taxon>
        <taxon>Spermatophyta</taxon>
        <taxon>Magnoliopsida</taxon>
        <taxon>eudicotyledons</taxon>
        <taxon>Gunneridae</taxon>
        <taxon>Pentapetalae</taxon>
        <taxon>asterids</taxon>
        <taxon>Ericales</taxon>
        <taxon>Actinidiaceae</taxon>
        <taxon>Actinidia</taxon>
    </lineage>
</organism>
<keyword evidence="2" id="KW-1185">Reference proteome</keyword>
<dbReference type="Proteomes" id="UP000585474">
    <property type="component" value="Unassembled WGS sequence"/>
</dbReference>